<feature type="region of interest" description="Disordered" evidence="3">
    <location>
        <begin position="145"/>
        <end position="171"/>
    </location>
</feature>
<dbReference type="OrthoDB" id="3863715at2759"/>
<sequence>MARFTSIGMGRKKFVASAAEEAATAQPDAGPSSAPAAKENGTGASGDISEKKKKKRRGRERVRGEDGKRVAIGEKKGPDAKKAAGGWTRDEKVARRAKLTAKHAEERKQRRIDQKNSGTTCFACRGVGHASKDCPNILLAAAAGGEDGGEGEADGAAGGSGGRTMKRKGGKLGGDITGGKCYRCNGTDHSLSACPEPYDASNPTPYATCYICLGTGHLASMCPSNGGKGIYVNGGSCKVCGSVAHRAKDCPDDKRGKGDGEEEFDGSSSSVKRKRGEIVLGVGNGAGADEDDFMVEARAGLASGGQAGKQKKKKHAPARNSERPMKRLREVDPSTGELGGRLEGGFHPADNVPIPRQEQTERIPLTGRKPAAGTQSSAAKPKVKVVAF</sequence>
<feature type="compositionally biased region" description="Low complexity" evidence="3">
    <location>
        <begin position="16"/>
        <end position="25"/>
    </location>
</feature>
<dbReference type="InterPro" id="IPR001878">
    <property type="entry name" value="Znf_CCHC"/>
</dbReference>
<dbReference type="InterPro" id="IPR036875">
    <property type="entry name" value="Znf_CCHC_sf"/>
</dbReference>
<evidence type="ECO:0000256" key="1">
    <source>
        <dbReference type="ARBA" id="ARBA00022664"/>
    </source>
</evidence>
<feature type="compositionally biased region" description="Basic and acidic residues" evidence="3">
    <location>
        <begin position="320"/>
        <end position="332"/>
    </location>
</feature>
<dbReference type="Gene3D" id="4.10.60.10">
    <property type="entry name" value="Zinc finger, CCHC-type"/>
    <property type="match status" value="2"/>
</dbReference>
<dbReference type="InterPro" id="IPR042246">
    <property type="entry name" value="ZCCHC9"/>
</dbReference>
<evidence type="ECO:0000259" key="4">
    <source>
        <dbReference type="PROSITE" id="PS50158"/>
    </source>
</evidence>
<feature type="compositionally biased region" description="Basic and acidic residues" evidence="3">
    <location>
        <begin position="250"/>
        <end position="259"/>
    </location>
</feature>
<dbReference type="SUPFAM" id="SSF57756">
    <property type="entry name" value="Retrovirus zinc finger-like domains"/>
    <property type="match status" value="2"/>
</dbReference>
<organism evidence="5 6">
    <name type="scientific">Kwoniella heveanensis BCC8398</name>
    <dbReference type="NCBI Taxonomy" id="1296120"/>
    <lineage>
        <taxon>Eukaryota</taxon>
        <taxon>Fungi</taxon>
        <taxon>Dikarya</taxon>
        <taxon>Basidiomycota</taxon>
        <taxon>Agaricomycotina</taxon>
        <taxon>Tremellomycetes</taxon>
        <taxon>Tremellales</taxon>
        <taxon>Cryptococcaceae</taxon>
        <taxon>Kwoniella</taxon>
    </lineage>
</organism>
<keyword evidence="2" id="KW-0862">Zinc</keyword>
<reference evidence="5 6" key="1">
    <citation type="submission" date="2013-07" db="EMBL/GenBank/DDBJ databases">
        <title>The Genome Sequence of Cryptococcus heveanensis BCC8398.</title>
        <authorList>
            <consortium name="The Broad Institute Genome Sequencing Platform"/>
            <person name="Cuomo C."/>
            <person name="Litvintseva A."/>
            <person name="Chen Y."/>
            <person name="Heitman J."/>
            <person name="Sun S."/>
            <person name="Springer D."/>
            <person name="Dromer F."/>
            <person name="Young S.K."/>
            <person name="Zeng Q."/>
            <person name="Gargeya S."/>
            <person name="Fitzgerald M."/>
            <person name="Abouelleil A."/>
            <person name="Alvarado L."/>
            <person name="Berlin A.M."/>
            <person name="Chapman S.B."/>
            <person name="Dewar J."/>
            <person name="Goldberg J."/>
            <person name="Griggs A."/>
            <person name="Gujja S."/>
            <person name="Hansen M."/>
            <person name="Howarth C."/>
            <person name="Imamovic A."/>
            <person name="Larimer J."/>
            <person name="McCowan C."/>
            <person name="Murphy C."/>
            <person name="Pearson M."/>
            <person name="Priest M."/>
            <person name="Roberts A."/>
            <person name="Saif S."/>
            <person name="Shea T."/>
            <person name="Sykes S."/>
            <person name="Wortman J."/>
            <person name="Nusbaum C."/>
            <person name="Birren B."/>
        </authorList>
    </citation>
    <scope>NUCLEOTIDE SEQUENCE [LARGE SCALE GENOMIC DNA]</scope>
    <source>
        <strain evidence="5 6">BCC8398</strain>
    </source>
</reference>
<dbReference type="PROSITE" id="PS50158">
    <property type="entry name" value="ZF_CCHC"/>
    <property type="match status" value="2"/>
</dbReference>
<dbReference type="STRING" id="1296120.A0A1B9GZI2"/>
<dbReference type="GO" id="GO:0008270">
    <property type="term" value="F:zinc ion binding"/>
    <property type="evidence" value="ECO:0007669"/>
    <property type="project" value="UniProtKB-KW"/>
</dbReference>
<dbReference type="Proteomes" id="UP000092666">
    <property type="component" value="Unassembled WGS sequence"/>
</dbReference>
<feature type="region of interest" description="Disordered" evidence="3">
    <location>
        <begin position="301"/>
        <end position="388"/>
    </location>
</feature>
<dbReference type="GO" id="GO:0005730">
    <property type="term" value="C:nucleolus"/>
    <property type="evidence" value="ECO:0007669"/>
    <property type="project" value="TreeGrafter"/>
</dbReference>
<feature type="domain" description="CCHC-type" evidence="4">
    <location>
        <begin position="237"/>
        <end position="252"/>
    </location>
</feature>
<keyword evidence="2" id="KW-0863">Zinc-finger</keyword>
<dbReference type="AlphaFoldDB" id="A0A1B9GZI2"/>
<feature type="region of interest" description="Disordered" evidence="3">
    <location>
        <begin position="16"/>
        <end position="113"/>
    </location>
</feature>
<dbReference type="GO" id="GO:0003676">
    <property type="term" value="F:nucleic acid binding"/>
    <property type="evidence" value="ECO:0007669"/>
    <property type="project" value="InterPro"/>
</dbReference>
<feature type="compositionally biased region" description="Basic residues" evidence="3">
    <location>
        <begin position="51"/>
        <end position="60"/>
    </location>
</feature>
<keyword evidence="2" id="KW-0479">Metal-binding</keyword>
<accession>A0A1B9GZI2</accession>
<dbReference type="Pfam" id="PF00098">
    <property type="entry name" value="zf-CCHC"/>
    <property type="match status" value="2"/>
</dbReference>
<evidence type="ECO:0000256" key="2">
    <source>
        <dbReference type="PROSITE-ProRule" id="PRU00047"/>
    </source>
</evidence>
<dbReference type="GO" id="GO:0006397">
    <property type="term" value="P:mRNA processing"/>
    <property type="evidence" value="ECO:0007669"/>
    <property type="project" value="UniProtKB-KW"/>
</dbReference>
<feature type="domain" description="CCHC-type" evidence="4">
    <location>
        <begin position="121"/>
        <end position="136"/>
    </location>
</feature>
<dbReference type="SMART" id="SM00343">
    <property type="entry name" value="ZnF_C2HC"/>
    <property type="match status" value="4"/>
</dbReference>
<evidence type="ECO:0000313" key="5">
    <source>
        <dbReference type="EMBL" id="OCF36433.1"/>
    </source>
</evidence>
<feature type="compositionally biased region" description="Basic and acidic residues" evidence="3">
    <location>
        <begin position="61"/>
        <end position="94"/>
    </location>
</feature>
<gene>
    <name evidence="5" type="ORF">I316_01682</name>
</gene>
<evidence type="ECO:0000256" key="3">
    <source>
        <dbReference type="SAM" id="MobiDB-lite"/>
    </source>
</evidence>
<evidence type="ECO:0000313" key="6">
    <source>
        <dbReference type="Proteomes" id="UP000092666"/>
    </source>
</evidence>
<feature type="region of interest" description="Disordered" evidence="3">
    <location>
        <begin position="250"/>
        <end position="272"/>
    </location>
</feature>
<dbReference type="PANTHER" id="PTHR46242">
    <property type="entry name" value="ZINC FINGER CCHC DOMAIN-CONTAINING PROTEIN 9 ZCCHC9"/>
    <property type="match status" value="1"/>
</dbReference>
<feature type="compositionally biased region" description="Basic and acidic residues" evidence="3">
    <location>
        <begin position="102"/>
        <end position="113"/>
    </location>
</feature>
<reference evidence="6" key="2">
    <citation type="submission" date="2013-12" db="EMBL/GenBank/DDBJ databases">
        <title>Evolution of pathogenesis and genome organization in the Tremellales.</title>
        <authorList>
            <person name="Cuomo C."/>
            <person name="Litvintseva A."/>
            <person name="Heitman J."/>
            <person name="Chen Y."/>
            <person name="Sun S."/>
            <person name="Springer D."/>
            <person name="Dromer F."/>
            <person name="Young S."/>
            <person name="Zeng Q."/>
            <person name="Chapman S."/>
            <person name="Gujja S."/>
            <person name="Saif S."/>
            <person name="Birren B."/>
        </authorList>
    </citation>
    <scope>NUCLEOTIDE SEQUENCE [LARGE SCALE GENOMIC DNA]</scope>
    <source>
        <strain evidence="6">BCC8398</strain>
    </source>
</reference>
<proteinExistence type="predicted"/>
<keyword evidence="6" id="KW-1185">Reference proteome</keyword>
<name>A0A1B9GZI2_9TREE</name>
<keyword evidence="1" id="KW-0507">mRNA processing</keyword>
<protein>
    <submittedName>
        <fullName evidence="5">Zinc knuckle family protein</fullName>
    </submittedName>
</protein>
<dbReference type="PANTHER" id="PTHR46242:SF1">
    <property type="entry name" value="ZINC FINGER CCHC DOMAIN-CONTAINING PROTEIN 9"/>
    <property type="match status" value="1"/>
</dbReference>
<dbReference type="EMBL" id="KI669495">
    <property type="protein sequence ID" value="OCF36433.1"/>
    <property type="molecule type" value="Genomic_DNA"/>
</dbReference>